<name>A0A8H3ZC97_VENIN</name>
<gene>
    <name evidence="4" type="ORF">EG327_000115</name>
    <name evidence="3" type="ORF">EG328_006536</name>
</gene>
<evidence type="ECO:0000313" key="6">
    <source>
        <dbReference type="Proteomes" id="UP000490939"/>
    </source>
</evidence>
<feature type="signal peptide" evidence="2">
    <location>
        <begin position="1"/>
        <end position="16"/>
    </location>
</feature>
<protein>
    <submittedName>
        <fullName evidence="4">Uncharacterized protein</fullName>
    </submittedName>
</protein>
<dbReference type="Proteomes" id="UP000447873">
    <property type="component" value="Unassembled WGS sequence"/>
</dbReference>
<keyword evidence="6" id="KW-1185">Reference proteome</keyword>
<evidence type="ECO:0000313" key="3">
    <source>
        <dbReference type="EMBL" id="KAE9969974.1"/>
    </source>
</evidence>
<organism evidence="4 6">
    <name type="scientific">Venturia inaequalis</name>
    <name type="common">Apple scab fungus</name>
    <dbReference type="NCBI Taxonomy" id="5025"/>
    <lineage>
        <taxon>Eukaryota</taxon>
        <taxon>Fungi</taxon>
        <taxon>Dikarya</taxon>
        <taxon>Ascomycota</taxon>
        <taxon>Pezizomycotina</taxon>
        <taxon>Dothideomycetes</taxon>
        <taxon>Pleosporomycetidae</taxon>
        <taxon>Venturiales</taxon>
        <taxon>Venturiaceae</taxon>
        <taxon>Venturia</taxon>
    </lineage>
</organism>
<dbReference type="EMBL" id="WNWS01000348">
    <property type="protein sequence ID" value="KAE9969974.1"/>
    <property type="molecule type" value="Genomic_DNA"/>
</dbReference>
<feature type="region of interest" description="Disordered" evidence="1">
    <location>
        <begin position="18"/>
        <end position="54"/>
    </location>
</feature>
<feature type="chain" id="PRO_5044691204" evidence="2">
    <location>
        <begin position="17"/>
        <end position="118"/>
    </location>
</feature>
<sequence length="118" mass="12411">MRISTILFLLPVLVYARNPDKRQSRPESTGDPSDPSPPSMVMIKGGRGGAGPSMVYTGTGKGVVKGPITAGMGPVGMGGGMGGGDYMEKRSLIRKAKMAAMKPQIIPGIQRPRTLKKK</sequence>
<evidence type="ECO:0000313" key="5">
    <source>
        <dbReference type="Proteomes" id="UP000447873"/>
    </source>
</evidence>
<reference evidence="4 6" key="1">
    <citation type="submission" date="2019-07" db="EMBL/GenBank/DDBJ databases">
        <title>Venturia inaequalis Genome Resource.</title>
        <authorList>
            <person name="Lichtner F.J."/>
        </authorList>
    </citation>
    <scope>NUCLEOTIDE SEQUENCE [LARGE SCALE GENOMIC DNA]</scope>
    <source>
        <strain evidence="3 5">120213</strain>
        <strain evidence="4 6">DMI_063113</strain>
    </source>
</reference>
<dbReference type="EMBL" id="WNWR01000010">
    <property type="protein sequence ID" value="KAE9994270.1"/>
    <property type="molecule type" value="Genomic_DNA"/>
</dbReference>
<evidence type="ECO:0000256" key="1">
    <source>
        <dbReference type="SAM" id="MobiDB-lite"/>
    </source>
</evidence>
<keyword evidence="2" id="KW-0732">Signal</keyword>
<evidence type="ECO:0000313" key="4">
    <source>
        <dbReference type="EMBL" id="KAE9994270.1"/>
    </source>
</evidence>
<dbReference type="Proteomes" id="UP000490939">
    <property type="component" value="Unassembled WGS sequence"/>
</dbReference>
<evidence type="ECO:0000256" key="2">
    <source>
        <dbReference type="SAM" id="SignalP"/>
    </source>
</evidence>
<dbReference type="AlphaFoldDB" id="A0A8H3ZC97"/>
<accession>A0A8H3ZC97</accession>
<comment type="caution">
    <text evidence="4">The sequence shown here is derived from an EMBL/GenBank/DDBJ whole genome shotgun (WGS) entry which is preliminary data.</text>
</comment>
<proteinExistence type="predicted"/>